<dbReference type="CDD" id="cd02440">
    <property type="entry name" value="AdoMet_MTases"/>
    <property type="match status" value="1"/>
</dbReference>
<dbReference type="GO" id="GO:0008168">
    <property type="term" value="F:methyltransferase activity"/>
    <property type="evidence" value="ECO:0007669"/>
    <property type="project" value="UniProtKB-KW"/>
</dbReference>
<feature type="domain" description="Methyltransferase" evidence="3">
    <location>
        <begin position="54"/>
        <end position="144"/>
    </location>
</feature>
<dbReference type="PANTHER" id="PTHR43861:SF1">
    <property type="entry name" value="TRANS-ACONITATE 2-METHYLTRANSFERASE"/>
    <property type="match status" value="1"/>
</dbReference>
<dbReference type="RefSeq" id="WP_387414032.1">
    <property type="nucleotide sequence ID" value="NZ_JBIASD010000015.1"/>
</dbReference>
<gene>
    <name evidence="4" type="ORF">ACFYXI_23105</name>
</gene>
<accession>A0ABW6SUC1</accession>
<dbReference type="EMBL" id="JBIASD010000015">
    <property type="protein sequence ID" value="MFF3668478.1"/>
    <property type="molecule type" value="Genomic_DNA"/>
</dbReference>
<dbReference type="InterPro" id="IPR041698">
    <property type="entry name" value="Methyltransf_25"/>
</dbReference>
<keyword evidence="5" id="KW-1185">Reference proteome</keyword>
<evidence type="ECO:0000259" key="3">
    <source>
        <dbReference type="Pfam" id="PF13649"/>
    </source>
</evidence>
<dbReference type="PANTHER" id="PTHR43861">
    <property type="entry name" value="TRANS-ACONITATE 2-METHYLTRANSFERASE-RELATED"/>
    <property type="match status" value="1"/>
</dbReference>
<dbReference type="Gene3D" id="3.40.50.150">
    <property type="entry name" value="Vaccinia Virus protein VP39"/>
    <property type="match status" value="1"/>
</dbReference>
<reference evidence="4 5" key="1">
    <citation type="submission" date="2024-10" db="EMBL/GenBank/DDBJ databases">
        <title>The Natural Products Discovery Center: Release of the First 8490 Sequenced Strains for Exploring Actinobacteria Biosynthetic Diversity.</title>
        <authorList>
            <person name="Kalkreuter E."/>
            <person name="Kautsar S.A."/>
            <person name="Yang D."/>
            <person name="Bader C.D."/>
            <person name="Teijaro C.N."/>
            <person name="Fluegel L."/>
            <person name="Davis C.M."/>
            <person name="Simpson J.R."/>
            <person name="Lauterbach L."/>
            <person name="Steele A.D."/>
            <person name="Gui C."/>
            <person name="Meng S."/>
            <person name="Li G."/>
            <person name="Viehrig K."/>
            <person name="Ye F."/>
            <person name="Su P."/>
            <person name="Kiefer A.F."/>
            <person name="Nichols A."/>
            <person name="Cepeda A.J."/>
            <person name="Yan W."/>
            <person name="Fan B."/>
            <person name="Jiang Y."/>
            <person name="Adhikari A."/>
            <person name="Zheng C.-J."/>
            <person name="Schuster L."/>
            <person name="Cowan T.M."/>
            <person name="Smanski M.J."/>
            <person name="Chevrette M.G."/>
            <person name="De Carvalho L.P.S."/>
            <person name="Shen B."/>
        </authorList>
    </citation>
    <scope>NUCLEOTIDE SEQUENCE [LARGE SCALE GENOMIC DNA]</scope>
    <source>
        <strain evidence="4 5">NPDC002173</strain>
    </source>
</reference>
<sequence>MIEANHLRTTRESYGRLAETYAEFARPLFEQEHLDRAAIAAFAGFVRAGGDGTVADVGCGPGHVTAHLHALGLTAFGVDLSPEMIDLARRTHPHLRFDVGSMTELDLADGALGGVLARYSIIHTPPERVPEAFAEFHRVLAPGGLLLLSFQAHDEPSAPPEPFDHQVALAYRWSPDHVVSLLRETGMVEVARLILAGREDTKRRFPQAHLLLRKSAEAQP</sequence>
<dbReference type="Pfam" id="PF13649">
    <property type="entry name" value="Methyltransf_25"/>
    <property type="match status" value="1"/>
</dbReference>
<keyword evidence="2 4" id="KW-0808">Transferase</keyword>
<proteinExistence type="predicted"/>
<dbReference type="InterPro" id="IPR029063">
    <property type="entry name" value="SAM-dependent_MTases_sf"/>
</dbReference>
<evidence type="ECO:0000313" key="5">
    <source>
        <dbReference type="Proteomes" id="UP001602013"/>
    </source>
</evidence>
<comment type="caution">
    <text evidence="4">The sequence shown here is derived from an EMBL/GenBank/DDBJ whole genome shotgun (WGS) entry which is preliminary data.</text>
</comment>
<evidence type="ECO:0000256" key="2">
    <source>
        <dbReference type="ARBA" id="ARBA00022679"/>
    </source>
</evidence>
<keyword evidence="1 4" id="KW-0489">Methyltransferase</keyword>
<dbReference type="SUPFAM" id="SSF53335">
    <property type="entry name" value="S-adenosyl-L-methionine-dependent methyltransferases"/>
    <property type="match status" value="1"/>
</dbReference>
<evidence type="ECO:0000313" key="4">
    <source>
        <dbReference type="EMBL" id="MFF3668478.1"/>
    </source>
</evidence>
<organism evidence="4 5">
    <name type="scientific">Microtetraspora malaysiensis</name>
    <dbReference type="NCBI Taxonomy" id="161358"/>
    <lineage>
        <taxon>Bacteria</taxon>
        <taxon>Bacillati</taxon>
        <taxon>Actinomycetota</taxon>
        <taxon>Actinomycetes</taxon>
        <taxon>Streptosporangiales</taxon>
        <taxon>Streptosporangiaceae</taxon>
        <taxon>Microtetraspora</taxon>
    </lineage>
</organism>
<dbReference type="GO" id="GO:0032259">
    <property type="term" value="P:methylation"/>
    <property type="evidence" value="ECO:0007669"/>
    <property type="project" value="UniProtKB-KW"/>
</dbReference>
<protein>
    <submittedName>
        <fullName evidence="4">Class I SAM-dependent methyltransferase</fullName>
        <ecNumber evidence="4">2.1.-.-</ecNumber>
    </submittedName>
</protein>
<name>A0ABW6SUC1_9ACTN</name>
<evidence type="ECO:0000256" key="1">
    <source>
        <dbReference type="ARBA" id="ARBA00022603"/>
    </source>
</evidence>
<dbReference type="EC" id="2.1.-.-" evidence="4"/>
<dbReference type="Proteomes" id="UP001602013">
    <property type="component" value="Unassembled WGS sequence"/>
</dbReference>